<dbReference type="GeneID" id="14909544"/>
<name>G0QN39_ICHMU</name>
<dbReference type="RefSeq" id="XP_004037354.1">
    <property type="nucleotide sequence ID" value="XM_004037306.1"/>
</dbReference>
<accession>G0QN39</accession>
<dbReference type="EMBL" id="GL983462">
    <property type="protein sequence ID" value="EGR33368.1"/>
    <property type="molecule type" value="Genomic_DNA"/>
</dbReference>
<dbReference type="Proteomes" id="UP000008983">
    <property type="component" value="Unassembled WGS sequence"/>
</dbReference>
<proteinExistence type="predicted"/>
<keyword evidence="1" id="KW-0472">Membrane</keyword>
<keyword evidence="1" id="KW-1133">Transmembrane helix</keyword>
<keyword evidence="1" id="KW-0812">Transmembrane</keyword>
<dbReference type="InParanoid" id="G0QN39"/>
<protein>
    <recommendedName>
        <fullName evidence="4">Transmembrane protein</fullName>
    </recommendedName>
</protein>
<dbReference type="AlphaFoldDB" id="G0QN39"/>
<reference evidence="2 3" key="1">
    <citation type="submission" date="2011-07" db="EMBL/GenBank/DDBJ databases">
        <authorList>
            <person name="Coyne R."/>
            <person name="Brami D."/>
            <person name="Johnson J."/>
            <person name="Hostetler J."/>
            <person name="Hannick L."/>
            <person name="Clark T."/>
            <person name="Cassidy-Hanley D."/>
            <person name="Inman J."/>
        </authorList>
    </citation>
    <scope>NUCLEOTIDE SEQUENCE [LARGE SCALE GENOMIC DNA]</scope>
    <source>
        <strain evidence="2 3">G5</strain>
    </source>
</reference>
<evidence type="ECO:0000256" key="1">
    <source>
        <dbReference type="SAM" id="Phobius"/>
    </source>
</evidence>
<evidence type="ECO:0008006" key="4">
    <source>
        <dbReference type="Google" id="ProtNLM"/>
    </source>
</evidence>
<keyword evidence="3" id="KW-1185">Reference proteome</keyword>
<evidence type="ECO:0000313" key="2">
    <source>
        <dbReference type="EMBL" id="EGR33368.1"/>
    </source>
</evidence>
<sequence>MLLEEQLREQDIFQHINNTQYLIYMKINKQQGQAFIIYQLILLIKQNLVLNKVKELILYKNSIINNIIFIHLFLLFLYFLFSFLTKYLLDFFQLLEFLFLKALKKINYLIQVF</sequence>
<organism evidence="2 3">
    <name type="scientific">Ichthyophthirius multifiliis</name>
    <name type="common">White spot disease agent</name>
    <name type="synonym">Ich</name>
    <dbReference type="NCBI Taxonomy" id="5932"/>
    <lineage>
        <taxon>Eukaryota</taxon>
        <taxon>Sar</taxon>
        <taxon>Alveolata</taxon>
        <taxon>Ciliophora</taxon>
        <taxon>Intramacronucleata</taxon>
        <taxon>Oligohymenophorea</taxon>
        <taxon>Hymenostomatida</taxon>
        <taxon>Ophryoglenina</taxon>
        <taxon>Ichthyophthirius</taxon>
    </lineage>
</organism>
<feature type="transmembrane region" description="Helical" evidence="1">
    <location>
        <begin position="62"/>
        <end position="81"/>
    </location>
</feature>
<evidence type="ECO:0000313" key="3">
    <source>
        <dbReference type="Proteomes" id="UP000008983"/>
    </source>
</evidence>
<gene>
    <name evidence="2" type="ORF">IMG5_055110</name>
</gene>